<keyword evidence="1" id="KW-0472">Membrane</keyword>
<organism evidence="2 3">
    <name type="scientific">Orchesella dallaii</name>
    <dbReference type="NCBI Taxonomy" id="48710"/>
    <lineage>
        <taxon>Eukaryota</taxon>
        <taxon>Metazoa</taxon>
        <taxon>Ecdysozoa</taxon>
        <taxon>Arthropoda</taxon>
        <taxon>Hexapoda</taxon>
        <taxon>Collembola</taxon>
        <taxon>Entomobryomorpha</taxon>
        <taxon>Entomobryoidea</taxon>
        <taxon>Orchesellidae</taxon>
        <taxon>Orchesellinae</taxon>
        <taxon>Orchesella</taxon>
    </lineage>
</organism>
<evidence type="ECO:0000313" key="2">
    <source>
        <dbReference type="EMBL" id="CAL8093875.1"/>
    </source>
</evidence>
<evidence type="ECO:0000313" key="3">
    <source>
        <dbReference type="Proteomes" id="UP001642540"/>
    </source>
</evidence>
<feature type="transmembrane region" description="Helical" evidence="1">
    <location>
        <begin position="320"/>
        <end position="338"/>
    </location>
</feature>
<accession>A0ABP1QFA7</accession>
<feature type="transmembrane region" description="Helical" evidence="1">
    <location>
        <begin position="432"/>
        <end position="453"/>
    </location>
</feature>
<keyword evidence="1" id="KW-0812">Transmembrane</keyword>
<comment type="caution">
    <text evidence="2">The sequence shown here is derived from an EMBL/GenBank/DDBJ whole genome shotgun (WGS) entry which is preliminary data.</text>
</comment>
<feature type="transmembrane region" description="Helical" evidence="1">
    <location>
        <begin position="194"/>
        <end position="212"/>
    </location>
</feature>
<proteinExistence type="predicted"/>
<dbReference type="EMBL" id="CAXLJM020000026">
    <property type="protein sequence ID" value="CAL8093875.1"/>
    <property type="molecule type" value="Genomic_DNA"/>
</dbReference>
<feature type="transmembrane region" description="Helical" evidence="1">
    <location>
        <begin position="257"/>
        <end position="277"/>
    </location>
</feature>
<feature type="transmembrane region" description="Helical" evidence="1">
    <location>
        <begin position="350"/>
        <end position="374"/>
    </location>
</feature>
<keyword evidence="1" id="KW-1133">Transmembrane helix</keyword>
<feature type="transmembrane region" description="Helical" evidence="1">
    <location>
        <begin position="96"/>
        <end position="115"/>
    </location>
</feature>
<evidence type="ECO:0000256" key="1">
    <source>
        <dbReference type="SAM" id="Phobius"/>
    </source>
</evidence>
<gene>
    <name evidence="2" type="ORF">ODALV1_LOCUS8624</name>
</gene>
<feature type="transmembrane region" description="Helical" evidence="1">
    <location>
        <begin position="135"/>
        <end position="155"/>
    </location>
</feature>
<protein>
    <recommendedName>
        <fullName evidence="4">Gustatory receptor</fullName>
    </recommendedName>
</protein>
<reference evidence="2 3" key="1">
    <citation type="submission" date="2024-08" db="EMBL/GenBank/DDBJ databases">
        <authorList>
            <person name="Cucini C."/>
            <person name="Frati F."/>
        </authorList>
    </citation>
    <scope>NUCLEOTIDE SEQUENCE [LARGE SCALE GENOMIC DNA]</scope>
</reference>
<dbReference type="Proteomes" id="UP001642540">
    <property type="component" value="Unassembled WGS sequence"/>
</dbReference>
<name>A0ABP1QFA7_9HEXA</name>
<sequence>MNIKEKLSVFLVNFNMENPEERKSNRKESFSLDTIDIPTENCDSQDLNAHIAEMDKLVVEDLVNPVIFVMRYFLPFINSVQYNTTSRRFVVVKGTVWRKAFCTLFELLVILRLIFKSIPLITVPSTKDDDGVTMVAKGAYLVFISFYLTIFYLYWMCTGYLCDIFNDALSLSEKLCIKERSPSRINLVKRVTRASWIFVMLYIIFTIVLYGAECFELTESRNLSSHLNNSRYKLDFTEIHLSHDNIFLRMLFSLSSLLNISCWMMTFLHFGILAAFFQQLMLLFYWRIQTLEDLGLYFIIPHEIRTFNKIGQMIDKLNQYYGLVTLLAAAVIVTYITTSLKQAFSDLQNVLQIGTGLHLMLSYIPMIASAVIIADISRVAGSFAGIIKDEYGKFTKECGDAAESLCGIAIVHYDLTTSNIGFKGLGFFTVSYQFIATILSVIVSYSILIVQLFPHDDSQANDLTN</sequence>
<keyword evidence="3" id="KW-1185">Reference proteome</keyword>
<evidence type="ECO:0008006" key="4">
    <source>
        <dbReference type="Google" id="ProtNLM"/>
    </source>
</evidence>